<name>A0ABD5NCA2_9EURY</name>
<feature type="transmembrane region" description="Helical" evidence="1">
    <location>
        <begin position="35"/>
        <end position="57"/>
    </location>
</feature>
<keyword evidence="1" id="KW-0812">Transmembrane</keyword>
<dbReference type="RefSeq" id="WP_232572166.1">
    <property type="nucleotide sequence ID" value="NZ_CP089466.1"/>
</dbReference>
<sequence>MHTTKLLAGLALASILGFLVGAATALPGAVETTAGVATAALAALVVVGVVFAGIGGAGQAGDRGRTPYW</sequence>
<dbReference type="GeneID" id="69117398"/>
<evidence type="ECO:0000313" key="2">
    <source>
        <dbReference type="EMBL" id="MFC3476689.1"/>
    </source>
</evidence>
<gene>
    <name evidence="2" type="ORF">ACFOKC_03015</name>
</gene>
<evidence type="ECO:0008006" key="4">
    <source>
        <dbReference type="Google" id="ProtNLM"/>
    </source>
</evidence>
<organism evidence="2 3">
    <name type="scientific">Halobacterium litoreum</name>
    <dbReference type="NCBI Taxonomy" id="2039234"/>
    <lineage>
        <taxon>Archaea</taxon>
        <taxon>Methanobacteriati</taxon>
        <taxon>Methanobacteriota</taxon>
        <taxon>Stenosarchaea group</taxon>
        <taxon>Halobacteria</taxon>
        <taxon>Halobacteriales</taxon>
        <taxon>Halobacteriaceae</taxon>
        <taxon>Halobacterium</taxon>
    </lineage>
</organism>
<accession>A0ABD5NCA2</accession>
<comment type="caution">
    <text evidence="2">The sequence shown here is derived from an EMBL/GenBank/DDBJ whole genome shotgun (WGS) entry which is preliminary data.</text>
</comment>
<dbReference type="Proteomes" id="UP001595660">
    <property type="component" value="Unassembled WGS sequence"/>
</dbReference>
<keyword evidence="3" id="KW-1185">Reference proteome</keyword>
<reference evidence="2 3" key="1">
    <citation type="journal article" date="2019" name="Int. J. Syst. Evol. Microbiol.">
        <title>The Global Catalogue of Microorganisms (GCM) 10K type strain sequencing project: providing services to taxonomists for standard genome sequencing and annotation.</title>
        <authorList>
            <consortium name="The Broad Institute Genomics Platform"/>
            <consortium name="The Broad Institute Genome Sequencing Center for Infectious Disease"/>
            <person name="Wu L."/>
            <person name="Ma J."/>
        </authorList>
    </citation>
    <scope>NUCLEOTIDE SEQUENCE [LARGE SCALE GENOMIC DNA]</scope>
    <source>
        <strain evidence="2 3">CGMCC 1.12562</strain>
    </source>
</reference>
<proteinExistence type="predicted"/>
<protein>
    <recommendedName>
        <fullName evidence="4">Major facilitator superfamily (MFS) profile domain-containing protein</fullName>
    </recommendedName>
</protein>
<dbReference type="AlphaFoldDB" id="A0ABD5NCA2"/>
<dbReference type="EMBL" id="JBHRWN010000002">
    <property type="protein sequence ID" value="MFC3476689.1"/>
    <property type="molecule type" value="Genomic_DNA"/>
</dbReference>
<keyword evidence="1" id="KW-1133">Transmembrane helix</keyword>
<keyword evidence="1" id="KW-0472">Membrane</keyword>
<evidence type="ECO:0000313" key="3">
    <source>
        <dbReference type="Proteomes" id="UP001595660"/>
    </source>
</evidence>
<evidence type="ECO:0000256" key="1">
    <source>
        <dbReference type="SAM" id="Phobius"/>
    </source>
</evidence>